<dbReference type="EMBL" id="AK015717">
    <property type="protein sequence ID" value="BAB29945.1"/>
    <property type="molecule type" value="mRNA"/>
</dbReference>
<evidence type="ECO:0000313" key="1">
    <source>
        <dbReference type="EMBL" id="BAB29945.1"/>
    </source>
</evidence>
<reference evidence="1" key="6">
    <citation type="journal article" date="2002" name="Nature">
        <title>Analysis of the mouse transcriptome based on functional annotation of 60,770 full-length cDNAs.</title>
        <authorList>
            <consortium name="The FANTOM Consortium and the RIKEN Genome Exploration Research Group Phase I and II Team"/>
        </authorList>
    </citation>
    <scope>NUCLEOTIDE SEQUENCE</scope>
    <source>
        <strain evidence="1">C57BL/6J</strain>
        <tissue evidence="1">Testis</tissue>
    </source>
</reference>
<reference evidence="1" key="3">
    <citation type="journal article" date="2000" name="Genome Res.">
        <title>RIKEN integrated sequence analysis (RISA) system--384-format sequencing pipeline with 384 multicapillary sequencer.</title>
        <authorList>
            <person name="Shibata K."/>
            <person name="Itoh M."/>
            <person name="Aizawa K."/>
            <person name="Nagaoka S."/>
            <person name="Sasaki N."/>
            <person name="Carninci P."/>
            <person name="Konno H."/>
            <person name="Akiyama J."/>
            <person name="Nishi K."/>
            <person name="Kitsunai T."/>
            <person name="Tashiro H."/>
            <person name="Itoh M."/>
            <person name="Sumi N."/>
            <person name="Ishii Y."/>
            <person name="Nakamura S."/>
            <person name="Hazama M."/>
            <person name="Nishine T."/>
            <person name="Harada A."/>
            <person name="Yamamoto R."/>
            <person name="Matsumoto H."/>
            <person name="Sakaguchi S."/>
            <person name="Ikegami T."/>
            <person name="Kashiwagi K."/>
            <person name="Fujiwake S."/>
            <person name="Inoue K."/>
            <person name="Togawa Y."/>
            <person name="Izawa M."/>
            <person name="Ohara E."/>
            <person name="Watahiki M."/>
            <person name="Yoneda Y."/>
            <person name="Ishikawa T."/>
            <person name="Ozawa K."/>
            <person name="Tanaka T."/>
            <person name="Matsuura S."/>
            <person name="Kawai J."/>
            <person name="Okazaki Y."/>
            <person name="Muramatsu M."/>
            <person name="Inoue Y."/>
            <person name="Kira A."/>
            <person name="Hayashizaki Y."/>
        </authorList>
    </citation>
    <scope>NUCLEOTIDE SEQUENCE</scope>
    <source>
        <strain evidence="1">C57BL/6J</strain>
        <tissue evidence="1">Testis</tissue>
    </source>
</reference>
<dbReference type="MGI" id="MGI:1922352">
    <property type="gene designation" value="4930506F14Rik"/>
</dbReference>
<reference evidence="1" key="7">
    <citation type="journal article" date="2005" name="Science">
        <title>The Transcriptional Landscape of the Mammalian Genome.</title>
        <authorList>
            <consortium name="The FANTOM Consortium"/>
            <consortium name="Riken Genome Exploration Research Group and Genome Science Group (Genome Network Project Core Group)"/>
        </authorList>
    </citation>
    <scope>NUCLEOTIDE SEQUENCE</scope>
    <source>
        <strain evidence="1">C57BL/6J</strain>
        <tissue evidence="1">Testis</tissue>
    </source>
</reference>
<organism evidence="1">
    <name type="scientific">Mus musculus</name>
    <name type="common">Mouse</name>
    <dbReference type="NCBI Taxonomy" id="10090"/>
    <lineage>
        <taxon>Eukaryota</taxon>
        <taxon>Metazoa</taxon>
        <taxon>Chordata</taxon>
        <taxon>Craniata</taxon>
        <taxon>Vertebrata</taxon>
        <taxon>Euteleostomi</taxon>
        <taxon>Mammalia</taxon>
        <taxon>Eutheria</taxon>
        <taxon>Euarchontoglires</taxon>
        <taxon>Glires</taxon>
        <taxon>Rodentia</taxon>
        <taxon>Myomorpha</taxon>
        <taxon>Muroidea</taxon>
        <taxon>Muridae</taxon>
        <taxon>Murinae</taxon>
        <taxon>Mus</taxon>
        <taxon>Mus</taxon>
    </lineage>
</organism>
<reference evidence="1" key="1">
    <citation type="journal article" date="1999" name="Methods Enzymol.">
        <title>High-efficiency full-length cDNA cloning.</title>
        <authorList>
            <person name="Carninci P."/>
            <person name="Hayashizaki Y."/>
        </authorList>
    </citation>
    <scope>NUCLEOTIDE SEQUENCE</scope>
    <source>
        <strain evidence="1">C57BL/6J</strain>
        <tissue evidence="1">Testis</tissue>
    </source>
</reference>
<name>Q9D573_MOUSE</name>
<sequence>MKYGRKSRGLLSRRALRAAALTAGGAAAQWKGTLLATAQLEGTLLRRACRELWFGFSAVTASLVFSSQVCKGSGWLRQPSDTPCQVLGDGPALPLGKERDCQFGCRKWEEIFPVLFRYGKGLLAFRLHK</sequence>
<dbReference type="AlphaFoldDB" id="Q9D573"/>
<reference evidence="1" key="4">
    <citation type="submission" date="2000-07" db="EMBL/GenBank/DDBJ databases">
        <authorList>
            <person name="Adachi J."/>
            <person name="Aizawa K."/>
            <person name="Akahira S."/>
            <person name="Akimura T."/>
            <person name="Arai A."/>
            <person name="Aono H."/>
            <person name="Arakawa T."/>
            <person name="Bono H."/>
            <person name="Carninci P."/>
            <person name="Fukuda S."/>
            <person name="Fukunishi Y."/>
            <person name="Furuno M."/>
            <person name="Hanagaki T."/>
            <person name="Hara A."/>
            <person name="Hayatsu N."/>
            <person name="Hiramoto K."/>
            <person name="Hiraoka T."/>
            <person name="Hori F."/>
            <person name="Imotani K."/>
            <person name="Ishii Y."/>
            <person name="Itoh M."/>
            <person name="Izawa M."/>
            <person name="Kasukawa T."/>
            <person name="Kato H."/>
            <person name="Kawai J."/>
            <person name="Kojima Y."/>
            <person name="Konno H."/>
            <person name="Kouda M."/>
            <person name="Koya S."/>
            <person name="Kurihara C."/>
            <person name="Matsuyama T."/>
            <person name="Miyazaki A."/>
            <person name="Nishi K."/>
            <person name="Nomura K."/>
            <person name="Numazaki R."/>
            <person name="Ohno M."/>
            <person name="Okazaki Y."/>
            <person name="Okido T."/>
            <person name="Owa C."/>
            <person name="Saito H."/>
            <person name="Saito R."/>
            <person name="Sakai C."/>
            <person name="Sakai K."/>
            <person name="Sano H."/>
            <person name="Sasaki D."/>
            <person name="Shibata K."/>
            <person name="Shibata Y."/>
            <person name="Shinagawa A."/>
            <person name="Shiraki T."/>
            <person name="Sogabe Y."/>
            <person name="Suzuki H."/>
            <person name="Tagami M."/>
            <person name="Tagawa A."/>
            <person name="Takahashi F."/>
            <person name="Tanaka T."/>
            <person name="Tejima Y."/>
            <person name="Toya T."/>
            <person name="Yamamura T."/>
            <person name="Yasunishi A."/>
            <person name="Yoshida K."/>
            <person name="Yoshino M."/>
            <person name="Muramatsu M."/>
            <person name="Hayashizaki Y."/>
        </authorList>
    </citation>
    <scope>NUCLEOTIDE SEQUENCE</scope>
    <source>
        <strain evidence="1">C57BL/6J</strain>
        <tissue evidence="1">Testis</tissue>
    </source>
</reference>
<reference evidence="1" key="2">
    <citation type="journal article" date="2000" name="Genome Res.">
        <title>Normalization and subtraction of cap-trapper-selected cDNAs to prepare full-length cDNA libraries for rapid discovery of new genes.</title>
        <authorList>
            <person name="Carninci P."/>
            <person name="Shibata Y."/>
            <person name="Hayatsu N."/>
            <person name="Sugahara Y."/>
            <person name="Shibata K."/>
            <person name="Itoh M."/>
            <person name="Konno H."/>
            <person name="Okazaki Y."/>
            <person name="Muramatsu M."/>
            <person name="Hayashizaki Y."/>
        </authorList>
    </citation>
    <scope>NUCLEOTIDE SEQUENCE</scope>
    <source>
        <strain evidence="1">C57BL/6J</strain>
        <tissue evidence="1">Testis</tissue>
    </source>
</reference>
<proteinExistence type="evidence at transcript level"/>
<dbReference type="UCSC" id="uc057apz.1">
    <property type="organism name" value="mouse"/>
</dbReference>
<accession>Q9D573</accession>
<evidence type="ECO:0000313" key="2">
    <source>
        <dbReference type="MGI" id="MGI:1922352"/>
    </source>
</evidence>
<reference evidence="1" key="5">
    <citation type="journal article" date="2001" name="Nature">
        <title>Functional annotation of a full-length mouse cDNA collection.</title>
        <authorList>
            <consortium name="The RIKEN Genome Exploration Research Group Phase II Team and the FANTOM Consortium"/>
        </authorList>
    </citation>
    <scope>NUCLEOTIDE SEQUENCE</scope>
    <source>
        <strain evidence="1">C57BL/6J</strain>
        <tissue evidence="1">Testis</tissue>
    </source>
</reference>
<reference evidence="1" key="8">
    <citation type="journal article" date="2005" name="Science">
        <title>Antisense Transcription in the Mammalian Transcriptome.</title>
        <authorList>
            <consortium name="RIKEN Genome Exploration Research Group and Genome Science Group (Genome Network Project Core Group) and the FANTOM Consortium"/>
        </authorList>
    </citation>
    <scope>NUCLEOTIDE SEQUENCE</scope>
    <source>
        <strain evidence="1">C57BL/6J</strain>
        <tissue evidence="1">Testis</tissue>
    </source>
</reference>
<gene>
    <name evidence="2" type="primary">4930506F14Rik</name>
</gene>
<protein>
    <submittedName>
        <fullName evidence="1">Uncharacterized protein</fullName>
    </submittedName>
</protein>
<dbReference type="AGR" id="MGI:1922352"/>